<dbReference type="AlphaFoldDB" id="A0A175RCH3"/>
<sequence length="213" mass="23741">MVKTKNPVERNALVAEWPFPVSAAMGSAVRAKGIERELTAKLPWILRDRLSVEGGAIRLAFDADEGEAFERAREAVQTVLDGIDTLPVLPREVDDILTILPRERLRWTKDGRLPSADTRTVKLRGRAKAVTFHVFDPRRIEDVLDRDLPSLWREEDREAAAEARRRAAAKVALKRSAKGAEKSSPSSQATPKATASRPTLEGWEVFQAEGLLR</sequence>
<protein>
    <submittedName>
        <fullName evidence="2">Uncharacterized protein</fullName>
    </submittedName>
</protein>
<dbReference type="Proteomes" id="UP000078272">
    <property type="component" value="Unassembled WGS sequence"/>
</dbReference>
<comment type="caution">
    <text evidence="2">The sequence shown here is derived from an EMBL/GenBank/DDBJ whole genome shotgun (WGS) entry which is preliminary data.</text>
</comment>
<evidence type="ECO:0000256" key="1">
    <source>
        <dbReference type="SAM" id="MobiDB-lite"/>
    </source>
</evidence>
<dbReference type="RefSeq" id="WP_058633457.1">
    <property type="nucleotide sequence ID" value="NZ_LDPZ01000004.1"/>
</dbReference>
<feature type="region of interest" description="Disordered" evidence="1">
    <location>
        <begin position="171"/>
        <end position="201"/>
    </location>
</feature>
<gene>
    <name evidence="2" type="ORF">NS226_01390</name>
</gene>
<dbReference type="EMBL" id="LDPZ01000004">
    <property type="protein sequence ID" value="KTQ98230.1"/>
    <property type="molecule type" value="Genomic_DNA"/>
</dbReference>
<proteinExistence type="predicted"/>
<dbReference type="PATRIC" id="fig|401562.3.peg.3157"/>
<accession>A0A175RCH3</accession>
<dbReference type="OrthoDB" id="7277765at2"/>
<evidence type="ECO:0000313" key="3">
    <source>
        <dbReference type="Proteomes" id="UP000078272"/>
    </source>
</evidence>
<feature type="compositionally biased region" description="Polar residues" evidence="1">
    <location>
        <begin position="183"/>
        <end position="197"/>
    </location>
</feature>
<name>A0A175RCH3_9HYPH</name>
<reference evidence="2 3" key="1">
    <citation type="journal article" date="2016" name="Front. Microbiol.">
        <title>Genomic Resource of Rice Seed Associated Bacteria.</title>
        <authorList>
            <person name="Midha S."/>
            <person name="Bansal K."/>
            <person name="Sharma S."/>
            <person name="Kumar N."/>
            <person name="Patil P.P."/>
            <person name="Chaudhry V."/>
            <person name="Patil P.B."/>
        </authorList>
    </citation>
    <scope>NUCLEOTIDE SEQUENCE [LARGE SCALE GENOMIC DNA]</scope>
    <source>
        <strain evidence="2 3">NS226</strain>
    </source>
</reference>
<organism evidence="2 3">
    <name type="scientific">Aureimonas ureilytica</name>
    <dbReference type="NCBI Taxonomy" id="401562"/>
    <lineage>
        <taxon>Bacteria</taxon>
        <taxon>Pseudomonadati</taxon>
        <taxon>Pseudomonadota</taxon>
        <taxon>Alphaproteobacteria</taxon>
        <taxon>Hyphomicrobiales</taxon>
        <taxon>Aurantimonadaceae</taxon>
        <taxon>Aureimonas</taxon>
    </lineage>
</organism>
<evidence type="ECO:0000313" key="2">
    <source>
        <dbReference type="EMBL" id="KTQ98230.1"/>
    </source>
</evidence>